<feature type="transmembrane region" description="Helical" evidence="1">
    <location>
        <begin position="451"/>
        <end position="472"/>
    </location>
</feature>
<keyword evidence="3" id="KW-1185">Reference proteome</keyword>
<dbReference type="EMBL" id="KN822011">
    <property type="protein sequence ID" value="KIM67742.1"/>
    <property type="molecule type" value="Genomic_DNA"/>
</dbReference>
<keyword evidence="1" id="KW-0472">Membrane</keyword>
<dbReference type="Proteomes" id="UP000053989">
    <property type="component" value="Unassembled WGS sequence"/>
</dbReference>
<dbReference type="STRING" id="1036808.A0A0C3AS30"/>
<proteinExistence type="predicted"/>
<feature type="transmembrane region" description="Helical" evidence="1">
    <location>
        <begin position="419"/>
        <end position="439"/>
    </location>
</feature>
<evidence type="ECO:0000256" key="1">
    <source>
        <dbReference type="SAM" id="Phobius"/>
    </source>
</evidence>
<evidence type="ECO:0000313" key="2">
    <source>
        <dbReference type="EMBL" id="KIM67742.1"/>
    </source>
</evidence>
<feature type="transmembrane region" description="Helical" evidence="1">
    <location>
        <begin position="161"/>
        <end position="181"/>
    </location>
</feature>
<sequence length="530" mass="57900">MRTPPPPPSSYSNNGSFRGSYYSDTTTTTTADFEGCKQKSVTGPEFYDRSLLSRRVALCGLFVSLAFSITCIIGSVGIFLSKNAISAGVIVVPLNRWWQRESVILCLNLLVTTCTEATGFVHNIALRSALASQRRLRFNTNLRLLNAASGIFNPNGTFCNCLMALLLIVSYSSSILVTVAVNMGPKNNEQGDTAAPSSEIWICMNDVPLLVLGVSLLLQTIIAFVGMISTDIQTWSSSPFDITAALVHHAQVIPVPGRSMRGVIDTDRQGPTAPNVVQPSAWSAHSSVRKVIITLWALVVACLIWGLIVALVSAGSIRDALNSWSFFPKAESYVKAYTIPFHGRVALFYWVVCYVNMGIIQGPMTLALHCTELVANVIRDEKVWRCATKKKGAKVATHPLVSIFGSWLNIVLLCAKPVFHWMLGLAISLAGTTAKGGFLRVISISMFPVQILNLAAVLFVFSLTFTFVAYYWQRGPQPAAYGHIQTLANLIDEWSPVMWWGDKPVSSSQLRHAGTGDSRLPPVKMDALYE</sequence>
<name>A0A0C3AS30_9AGAM</name>
<reference evidence="2 3" key="1">
    <citation type="submission" date="2014-04" db="EMBL/GenBank/DDBJ databases">
        <authorList>
            <consortium name="DOE Joint Genome Institute"/>
            <person name="Kuo A."/>
            <person name="Kohler A."/>
            <person name="Nagy L.G."/>
            <person name="Floudas D."/>
            <person name="Copeland A."/>
            <person name="Barry K.W."/>
            <person name="Cichocki N."/>
            <person name="Veneault-Fourrey C."/>
            <person name="LaButti K."/>
            <person name="Lindquist E.A."/>
            <person name="Lipzen A."/>
            <person name="Lundell T."/>
            <person name="Morin E."/>
            <person name="Murat C."/>
            <person name="Sun H."/>
            <person name="Tunlid A."/>
            <person name="Henrissat B."/>
            <person name="Grigoriev I.V."/>
            <person name="Hibbett D.S."/>
            <person name="Martin F."/>
            <person name="Nordberg H.P."/>
            <person name="Cantor M.N."/>
            <person name="Hua S.X."/>
        </authorList>
    </citation>
    <scope>NUCLEOTIDE SEQUENCE [LARGE SCALE GENOMIC DNA]</scope>
    <source>
        <strain evidence="2 3">Foug A</strain>
    </source>
</reference>
<evidence type="ECO:0000313" key="3">
    <source>
        <dbReference type="Proteomes" id="UP000053989"/>
    </source>
</evidence>
<feature type="transmembrane region" description="Helical" evidence="1">
    <location>
        <begin position="207"/>
        <end position="228"/>
    </location>
</feature>
<gene>
    <name evidence="2" type="ORF">SCLCIDRAFT_107363</name>
</gene>
<feature type="transmembrane region" description="Helical" evidence="1">
    <location>
        <begin position="56"/>
        <end position="80"/>
    </location>
</feature>
<keyword evidence="1" id="KW-1133">Transmembrane helix</keyword>
<dbReference type="AlphaFoldDB" id="A0A0C3AS30"/>
<reference evidence="3" key="2">
    <citation type="submission" date="2015-01" db="EMBL/GenBank/DDBJ databases">
        <title>Evolutionary Origins and Diversification of the Mycorrhizal Mutualists.</title>
        <authorList>
            <consortium name="DOE Joint Genome Institute"/>
            <consortium name="Mycorrhizal Genomics Consortium"/>
            <person name="Kohler A."/>
            <person name="Kuo A."/>
            <person name="Nagy L.G."/>
            <person name="Floudas D."/>
            <person name="Copeland A."/>
            <person name="Barry K.W."/>
            <person name="Cichocki N."/>
            <person name="Veneault-Fourrey C."/>
            <person name="LaButti K."/>
            <person name="Lindquist E.A."/>
            <person name="Lipzen A."/>
            <person name="Lundell T."/>
            <person name="Morin E."/>
            <person name="Murat C."/>
            <person name="Riley R."/>
            <person name="Ohm R."/>
            <person name="Sun H."/>
            <person name="Tunlid A."/>
            <person name="Henrissat B."/>
            <person name="Grigoriev I.V."/>
            <person name="Hibbett D.S."/>
            <person name="Martin F."/>
        </authorList>
    </citation>
    <scope>NUCLEOTIDE SEQUENCE [LARGE SCALE GENOMIC DNA]</scope>
    <source>
        <strain evidence="3">Foug A</strain>
    </source>
</reference>
<feature type="transmembrane region" description="Helical" evidence="1">
    <location>
        <begin position="347"/>
        <end position="374"/>
    </location>
</feature>
<dbReference type="HOGENOM" id="CLU_021043_2_0_1"/>
<protein>
    <submittedName>
        <fullName evidence="2">Uncharacterized protein</fullName>
    </submittedName>
</protein>
<feature type="transmembrane region" description="Helical" evidence="1">
    <location>
        <begin position="295"/>
        <end position="317"/>
    </location>
</feature>
<dbReference type="InParanoid" id="A0A0C3AS30"/>
<accession>A0A0C3AS30</accession>
<keyword evidence="1" id="KW-0812">Transmembrane</keyword>
<organism evidence="2 3">
    <name type="scientific">Scleroderma citrinum Foug A</name>
    <dbReference type="NCBI Taxonomy" id="1036808"/>
    <lineage>
        <taxon>Eukaryota</taxon>
        <taxon>Fungi</taxon>
        <taxon>Dikarya</taxon>
        <taxon>Basidiomycota</taxon>
        <taxon>Agaricomycotina</taxon>
        <taxon>Agaricomycetes</taxon>
        <taxon>Agaricomycetidae</taxon>
        <taxon>Boletales</taxon>
        <taxon>Sclerodermatineae</taxon>
        <taxon>Sclerodermataceae</taxon>
        <taxon>Scleroderma</taxon>
    </lineage>
</organism>
<dbReference type="OrthoDB" id="2688021at2759"/>